<accession>A0A1H1Z0T4</accession>
<sequence>MGTDGEPQPAHPTAITIAVVIPARNDAQLLAVCLARLAAQTRPADEIIVVDNASSDDTAAVCAAAGVRRIYWAAPGVGGASAVGFDAARAGILARLDADSRPGPDWLARVEAALGDAGDLALVTGPGDFYGGTALVRWAGRVLYLGGYFHVVGPMLGHPPVFGSNYAMTAAVWERIGPAVVRDEPRIHDDLDVSYLVRPDMSVRVDPAMRMPVSARPFESWGALGLRLGKAWTTLAHEFRRERPWSRLRERKQWERSHRP</sequence>
<dbReference type="CDD" id="cd00761">
    <property type="entry name" value="Glyco_tranf_GTA_type"/>
    <property type="match status" value="1"/>
</dbReference>
<dbReference type="GO" id="GO:0016740">
    <property type="term" value="F:transferase activity"/>
    <property type="evidence" value="ECO:0007669"/>
    <property type="project" value="UniProtKB-KW"/>
</dbReference>
<reference evidence="3" key="1">
    <citation type="submission" date="2016-10" db="EMBL/GenBank/DDBJ databases">
        <authorList>
            <person name="Varghese N."/>
            <person name="Submissions S."/>
        </authorList>
    </citation>
    <scope>NUCLEOTIDE SEQUENCE [LARGE SCALE GENOMIC DNA]</scope>
    <source>
        <strain evidence="3">DSM 21772</strain>
    </source>
</reference>
<keyword evidence="3" id="KW-1185">Reference proteome</keyword>
<organism evidence="2 3">
    <name type="scientific">Microterricola viridarii</name>
    <dbReference type="NCBI Taxonomy" id="412690"/>
    <lineage>
        <taxon>Bacteria</taxon>
        <taxon>Bacillati</taxon>
        <taxon>Actinomycetota</taxon>
        <taxon>Actinomycetes</taxon>
        <taxon>Micrococcales</taxon>
        <taxon>Microbacteriaceae</taxon>
        <taxon>Microterricola</taxon>
    </lineage>
</organism>
<protein>
    <submittedName>
        <fullName evidence="2">Glycosyl transferase family 2</fullName>
    </submittedName>
</protein>
<dbReference type="Proteomes" id="UP000181956">
    <property type="component" value="Chromosome I"/>
</dbReference>
<dbReference type="InterPro" id="IPR029044">
    <property type="entry name" value="Nucleotide-diphossugar_trans"/>
</dbReference>
<dbReference type="EMBL" id="LT629742">
    <property type="protein sequence ID" value="SDT26786.1"/>
    <property type="molecule type" value="Genomic_DNA"/>
</dbReference>
<gene>
    <name evidence="2" type="ORF">SAMN04489834_3259</name>
</gene>
<dbReference type="PANTHER" id="PTHR43685:SF14">
    <property type="entry name" value="GLYCOSYLTRANSFERASE 2-LIKE DOMAIN-CONTAINING PROTEIN"/>
    <property type="match status" value="1"/>
</dbReference>
<dbReference type="InterPro" id="IPR001173">
    <property type="entry name" value="Glyco_trans_2-like"/>
</dbReference>
<dbReference type="AlphaFoldDB" id="A0A1H1Z0T4"/>
<evidence type="ECO:0000313" key="2">
    <source>
        <dbReference type="EMBL" id="SDT26786.1"/>
    </source>
</evidence>
<evidence type="ECO:0000259" key="1">
    <source>
        <dbReference type="Pfam" id="PF00535"/>
    </source>
</evidence>
<dbReference type="InterPro" id="IPR050834">
    <property type="entry name" value="Glycosyltransf_2"/>
</dbReference>
<dbReference type="STRING" id="412690.SAMN04489834_3259"/>
<dbReference type="Pfam" id="PF00535">
    <property type="entry name" value="Glycos_transf_2"/>
    <property type="match status" value="1"/>
</dbReference>
<feature type="domain" description="Glycosyltransferase 2-like" evidence="1">
    <location>
        <begin position="19"/>
        <end position="139"/>
    </location>
</feature>
<dbReference type="Gene3D" id="3.90.550.10">
    <property type="entry name" value="Spore Coat Polysaccharide Biosynthesis Protein SpsA, Chain A"/>
    <property type="match status" value="1"/>
</dbReference>
<dbReference type="PANTHER" id="PTHR43685">
    <property type="entry name" value="GLYCOSYLTRANSFERASE"/>
    <property type="match status" value="1"/>
</dbReference>
<dbReference type="RefSeq" id="WP_083364968.1">
    <property type="nucleotide sequence ID" value="NZ_LT629742.1"/>
</dbReference>
<evidence type="ECO:0000313" key="3">
    <source>
        <dbReference type="Proteomes" id="UP000181956"/>
    </source>
</evidence>
<dbReference type="OrthoDB" id="5243838at2"/>
<name>A0A1H1Z0T4_9MICO</name>
<proteinExistence type="predicted"/>
<dbReference type="SUPFAM" id="SSF53448">
    <property type="entry name" value="Nucleotide-diphospho-sugar transferases"/>
    <property type="match status" value="1"/>
</dbReference>
<keyword evidence="2" id="KW-0808">Transferase</keyword>